<dbReference type="InterPro" id="IPR037049">
    <property type="entry name" value="DUF1214_C_sf"/>
</dbReference>
<name>A0A5C6QAD6_9GAMM</name>
<feature type="domain" description="DUF1214" evidence="1">
    <location>
        <begin position="373"/>
        <end position="479"/>
    </location>
</feature>
<dbReference type="PANTHER" id="PTHR36509:SF3">
    <property type="entry name" value="SIGNAL PEPTIDE PROTEIN"/>
    <property type="match status" value="1"/>
</dbReference>
<dbReference type="SUPFAM" id="SSF160935">
    <property type="entry name" value="VPA0735-like"/>
    <property type="match status" value="1"/>
</dbReference>
<dbReference type="PANTHER" id="PTHR36509">
    <property type="entry name" value="BLL3101 PROTEIN"/>
    <property type="match status" value="1"/>
</dbReference>
<evidence type="ECO:0000259" key="1">
    <source>
        <dbReference type="Pfam" id="PF06742"/>
    </source>
</evidence>
<dbReference type="EMBL" id="VOLT01000009">
    <property type="protein sequence ID" value="TWX66004.1"/>
    <property type="molecule type" value="Genomic_DNA"/>
</dbReference>
<dbReference type="InterPro" id="IPR010621">
    <property type="entry name" value="DUF1214"/>
</dbReference>
<dbReference type="Gene3D" id="1.10.3360.10">
    <property type="entry name" value="VPA0735-like domain"/>
    <property type="match status" value="1"/>
</dbReference>
<comment type="caution">
    <text evidence="3">The sequence shown here is derived from an EMBL/GenBank/DDBJ whole genome shotgun (WGS) entry which is preliminary data.</text>
</comment>
<accession>A0A5C6QAD6</accession>
<keyword evidence="4" id="KW-1185">Reference proteome</keyword>
<gene>
    <name evidence="3" type="ORF">ESZ36_16380</name>
</gene>
<dbReference type="AlphaFoldDB" id="A0A5C6QAD6"/>
<feature type="domain" description="DUF1254" evidence="2">
    <location>
        <begin position="96"/>
        <end position="221"/>
    </location>
</feature>
<dbReference type="Gene3D" id="2.60.40.1610">
    <property type="entry name" value="Domain of unknown function DUF1254"/>
    <property type="match status" value="1"/>
</dbReference>
<organism evidence="3 4">
    <name type="scientific">Colwellia demingiae</name>
    <dbReference type="NCBI Taxonomy" id="89401"/>
    <lineage>
        <taxon>Bacteria</taxon>
        <taxon>Pseudomonadati</taxon>
        <taxon>Pseudomonadota</taxon>
        <taxon>Gammaproteobacteria</taxon>
        <taxon>Alteromonadales</taxon>
        <taxon>Colwelliaceae</taxon>
        <taxon>Colwellia</taxon>
    </lineage>
</organism>
<dbReference type="Gene3D" id="2.60.120.600">
    <property type="entry name" value="Domain of unknown function DUF1214, C-terminal domain"/>
    <property type="match status" value="1"/>
</dbReference>
<dbReference type="Pfam" id="PF06863">
    <property type="entry name" value="DUF1254"/>
    <property type="match status" value="1"/>
</dbReference>
<evidence type="ECO:0000313" key="3">
    <source>
        <dbReference type="EMBL" id="TWX66004.1"/>
    </source>
</evidence>
<evidence type="ECO:0000259" key="2">
    <source>
        <dbReference type="Pfam" id="PF06863"/>
    </source>
</evidence>
<dbReference type="InterPro" id="IPR037050">
    <property type="entry name" value="DUF1254_sf"/>
</dbReference>
<protein>
    <submittedName>
        <fullName evidence="3">DUF1254 domain-containing protein</fullName>
    </submittedName>
</protein>
<proteinExistence type="predicted"/>
<dbReference type="OrthoDB" id="272779at2"/>
<dbReference type="Pfam" id="PF06742">
    <property type="entry name" value="DUF1214"/>
    <property type="match status" value="1"/>
</dbReference>
<evidence type="ECO:0000313" key="4">
    <source>
        <dbReference type="Proteomes" id="UP000321822"/>
    </source>
</evidence>
<sequence length="496" mass="54513">MTLACTATADSTSTYTPKYKANVPAGIITPDSVDTKYAGELTFVDGFPTDETIAKADDFTDTARAFELFESGMATASMYAMLKGHRDIGVKPNKTVAITETLMDAKSLWLTPNTTTPYAHAEIDVKNGPIVIEVGSPVISILDDAYFLYVADIGLGNAKDQGKGGKYLIVGKDYKGDIPKGYIVYRTNTYRHWLLTRPYQLPGESLEQTLTKFKKTFKIYPLADAKNPEPMEFMDISGKQYNTLHSTDATIYNELNEVIQYEAANTADPEFLGLAKAIGIEKGKAFKPDARMQKILTEASSIANAAFRGVMYKPSNPNAYFYEDRKWFSPLASGSHEFIDKNGARGLDDRIGMHFFATGITPFMVKPAVGQGSVYAVGSMDNHGVMLDGGKTYSVTLPGPVPAVNFWSFMVYDTHTRSILETDQKTGGVDSNLAGMLKNKDGGVTIYFGPKAPAGQEKNWIETVPGKGFHSLLRLYGPGQEWFDKTWKPGDYIEVK</sequence>
<dbReference type="Proteomes" id="UP000321822">
    <property type="component" value="Unassembled WGS sequence"/>
</dbReference>
<dbReference type="InterPro" id="IPR010679">
    <property type="entry name" value="DUF1254"/>
</dbReference>
<reference evidence="3 4" key="1">
    <citation type="submission" date="2019-07" db="EMBL/GenBank/DDBJ databases">
        <title>Genomes of sea-ice associated Colwellia species.</title>
        <authorList>
            <person name="Bowman J.P."/>
        </authorList>
    </citation>
    <scope>NUCLEOTIDE SEQUENCE [LARGE SCALE GENOMIC DNA]</scope>
    <source>
        <strain evidence="3 4">ACAM 459</strain>
    </source>
</reference>